<dbReference type="GO" id="GO:0019208">
    <property type="term" value="F:phosphatase regulator activity"/>
    <property type="evidence" value="ECO:0007669"/>
    <property type="project" value="TreeGrafter"/>
</dbReference>
<evidence type="ECO:0000256" key="2">
    <source>
        <dbReference type="ARBA" id="ARBA00022737"/>
    </source>
</evidence>
<dbReference type="AlphaFoldDB" id="A0A813PJL6"/>
<dbReference type="SUPFAM" id="SSF48371">
    <property type="entry name" value="ARM repeat"/>
    <property type="match status" value="1"/>
</dbReference>
<gene>
    <name evidence="5" type="ORF">OXX778_LOCUS3941</name>
</gene>
<comment type="similarity">
    <text evidence="3">Belongs to the NRARP family.</text>
</comment>
<keyword evidence="4" id="KW-0040">ANK repeat</keyword>
<evidence type="ECO:0000313" key="6">
    <source>
        <dbReference type="Proteomes" id="UP000663879"/>
    </source>
</evidence>
<feature type="repeat" description="ANK" evidence="4">
    <location>
        <begin position="91"/>
        <end position="123"/>
    </location>
</feature>
<dbReference type="InterPro" id="IPR002110">
    <property type="entry name" value="Ankyrin_rpt"/>
</dbReference>
<dbReference type="SMART" id="SM00248">
    <property type="entry name" value="ANK"/>
    <property type="match status" value="3"/>
</dbReference>
<dbReference type="PANTHER" id="PTHR24179:SF21">
    <property type="entry name" value="MYOSIN BINDING SUBUNIT, ISOFORM O"/>
    <property type="match status" value="1"/>
</dbReference>
<comment type="caution">
    <text evidence="5">The sequence shown here is derived from an EMBL/GenBank/DDBJ whole genome shotgun (WGS) entry which is preliminary data.</text>
</comment>
<dbReference type="Proteomes" id="UP000663879">
    <property type="component" value="Unassembled WGS sequence"/>
</dbReference>
<name>A0A813PJL6_9BILA</name>
<sequence length="307" mass="35477">MSRRLSLQLKNSSKQKPKVKFTDELIFLESIKDNDIDCVRNMLRRASANIDLNKINDTGLTALHQAVLENSVDLVNILIENKADLNILDEDHWTPLHAAASMGYHEISKILLENGADVNCLTAENERPIDLVDQDDFPLISLLLNYMNLNSSSNDSTNSSDENEPDNSDLYRKIVLNILRNYDDNDQIFQEIEKLGDQKFVNSFKFQKSLCIAICEASINKNDLDKQELRKRLGLLLKYSDRTIDYELNLIDSVYDFIRNSEVSTDMFKKIITIFNELKLITNNAYQIWRSKEKNLDKKKFGFNLKN</sequence>
<protein>
    <submittedName>
        <fullName evidence="5">Uncharacterized protein</fullName>
    </submittedName>
</protein>
<dbReference type="PROSITE" id="PS50088">
    <property type="entry name" value="ANK_REPEAT"/>
    <property type="match status" value="2"/>
</dbReference>
<dbReference type="GO" id="GO:0004857">
    <property type="term" value="F:enzyme inhibitor activity"/>
    <property type="evidence" value="ECO:0007669"/>
    <property type="project" value="TreeGrafter"/>
</dbReference>
<reference evidence="5" key="1">
    <citation type="submission" date="2021-02" db="EMBL/GenBank/DDBJ databases">
        <authorList>
            <person name="Nowell W R."/>
        </authorList>
    </citation>
    <scope>NUCLEOTIDE SEQUENCE</scope>
    <source>
        <strain evidence="5">Ploen Becks lab</strain>
    </source>
</reference>
<accession>A0A813PJL6</accession>
<evidence type="ECO:0000256" key="3">
    <source>
        <dbReference type="ARBA" id="ARBA00038386"/>
    </source>
</evidence>
<dbReference type="InterPro" id="IPR051226">
    <property type="entry name" value="PP1_Regulatory_Subunit"/>
</dbReference>
<evidence type="ECO:0000313" key="5">
    <source>
        <dbReference type="EMBL" id="CAF0751494.1"/>
    </source>
</evidence>
<dbReference type="PANTHER" id="PTHR24179">
    <property type="entry name" value="PROTEIN PHOSPHATASE 1 REGULATORY SUBUNIT 12"/>
    <property type="match status" value="1"/>
</dbReference>
<dbReference type="EMBL" id="CAJNOC010000370">
    <property type="protein sequence ID" value="CAF0751494.1"/>
    <property type="molecule type" value="Genomic_DNA"/>
</dbReference>
<dbReference type="Gene3D" id="1.25.40.180">
    <property type="match status" value="1"/>
</dbReference>
<evidence type="ECO:0000256" key="4">
    <source>
        <dbReference type="PROSITE-ProRule" id="PRU00023"/>
    </source>
</evidence>
<dbReference type="InterPro" id="IPR036770">
    <property type="entry name" value="Ankyrin_rpt-contain_sf"/>
</dbReference>
<feature type="repeat" description="ANK" evidence="4">
    <location>
        <begin position="58"/>
        <end position="90"/>
    </location>
</feature>
<dbReference type="InterPro" id="IPR016024">
    <property type="entry name" value="ARM-type_fold"/>
</dbReference>
<keyword evidence="6" id="KW-1185">Reference proteome</keyword>
<dbReference type="PRINTS" id="PR01415">
    <property type="entry name" value="ANKYRIN"/>
</dbReference>
<dbReference type="SUPFAM" id="SSF48403">
    <property type="entry name" value="Ankyrin repeat"/>
    <property type="match status" value="1"/>
</dbReference>
<organism evidence="5 6">
    <name type="scientific">Brachionus calyciflorus</name>
    <dbReference type="NCBI Taxonomy" id="104777"/>
    <lineage>
        <taxon>Eukaryota</taxon>
        <taxon>Metazoa</taxon>
        <taxon>Spiralia</taxon>
        <taxon>Gnathifera</taxon>
        <taxon>Rotifera</taxon>
        <taxon>Eurotatoria</taxon>
        <taxon>Monogononta</taxon>
        <taxon>Pseudotrocha</taxon>
        <taxon>Ploima</taxon>
        <taxon>Brachionidae</taxon>
        <taxon>Brachionus</taxon>
    </lineage>
</organism>
<keyword evidence="1" id="KW-0217">Developmental protein</keyword>
<evidence type="ECO:0000256" key="1">
    <source>
        <dbReference type="ARBA" id="ARBA00022473"/>
    </source>
</evidence>
<keyword evidence="2" id="KW-0677">Repeat</keyword>
<dbReference type="PROSITE" id="PS50297">
    <property type="entry name" value="ANK_REP_REGION"/>
    <property type="match status" value="2"/>
</dbReference>
<proteinExistence type="inferred from homology"/>
<dbReference type="Pfam" id="PF12796">
    <property type="entry name" value="Ank_2"/>
    <property type="match status" value="1"/>
</dbReference>
<dbReference type="Gene3D" id="1.25.40.20">
    <property type="entry name" value="Ankyrin repeat-containing domain"/>
    <property type="match status" value="1"/>
</dbReference>
<dbReference type="GO" id="GO:0005737">
    <property type="term" value="C:cytoplasm"/>
    <property type="evidence" value="ECO:0007669"/>
    <property type="project" value="TreeGrafter"/>
</dbReference>
<dbReference type="OrthoDB" id="19014at2759"/>